<feature type="region of interest" description="Disordered" evidence="1">
    <location>
        <begin position="406"/>
        <end position="503"/>
    </location>
</feature>
<gene>
    <name evidence="2" type="ORF">FISHEDRAFT_68902</name>
</gene>
<name>A0A0D7AQ36_9AGAR</name>
<feature type="region of interest" description="Disordered" evidence="1">
    <location>
        <begin position="283"/>
        <end position="306"/>
    </location>
</feature>
<protein>
    <submittedName>
        <fullName evidence="2">Uncharacterized protein</fullName>
    </submittedName>
</protein>
<evidence type="ECO:0000313" key="2">
    <source>
        <dbReference type="EMBL" id="KIY53426.1"/>
    </source>
</evidence>
<evidence type="ECO:0000313" key="3">
    <source>
        <dbReference type="Proteomes" id="UP000054144"/>
    </source>
</evidence>
<proteinExistence type="predicted"/>
<dbReference type="EMBL" id="KN881617">
    <property type="protein sequence ID" value="KIY53426.1"/>
    <property type="molecule type" value="Genomic_DNA"/>
</dbReference>
<dbReference type="AlphaFoldDB" id="A0A0D7AQ36"/>
<sequence length="652" mass="71120">MSYTFSSNAHVFPAYLPASVGSVEPDLGGLYFDYTMYGRPNTDSKYCTTQPALSGFHASFIGSSRTVNTNIDDYPSICQTTSVPGSSESRRLSLPVVLQISIDSLCQSCADRLLTRFPTIFSEQAYSNVDVVRPSSLSEDVYAPVSPADFEECISKEDCRFETQSTPRARTPLFLSPDSSISTRSLHDSILIDSTPTSLRSSHNDAVSSNESVPMKRSSMETSSPQRGDAKRPRVETASPVFDGIHAPLNPPSANAFASKDLTGRPHSVVLSSSLDSLREYVSCSSDEEDSAEGGNYQNQQHHQTIEHSSARDSLCVSPTFQQTFDYGTCSSSVAGGGLPVLNDKLTSHFSPLTQCSFSSHSSALTIQLAAPATLNTPDSVEGFFCDQVETTPSAARLTLGSIYPSGCDSDSDPEPHGSDELGSCSESSGSHRNSGDISSPEVLNTSSSPTMFSRSLKRILSDSRSESDESQSSRAQFSSLQKSTARTAVTRMRARVKQSSASTSYSSSHARVAWPRLEMKEPVTTSALLGMMIEALAAGRPAAQTVANLYAHVAETYPSLPSERSVEEWIGIFRRLLQHGADTYGMFGKIERDSVAMALPCSPDREPTDTEPLWYYIPAKDIDRERGEVMRLVMQDQRIVSRRYRDYRLRL</sequence>
<dbReference type="Proteomes" id="UP000054144">
    <property type="component" value="Unassembled WGS sequence"/>
</dbReference>
<organism evidence="2 3">
    <name type="scientific">Fistulina hepatica ATCC 64428</name>
    <dbReference type="NCBI Taxonomy" id="1128425"/>
    <lineage>
        <taxon>Eukaryota</taxon>
        <taxon>Fungi</taxon>
        <taxon>Dikarya</taxon>
        <taxon>Basidiomycota</taxon>
        <taxon>Agaricomycotina</taxon>
        <taxon>Agaricomycetes</taxon>
        <taxon>Agaricomycetidae</taxon>
        <taxon>Agaricales</taxon>
        <taxon>Fistulinaceae</taxon>
        <taxon>Fistulina</taxon>
    </lineage>
</organism>
<reference evidence="2 3" key="1">
    <citation type="journal article" date="2015" name="Fungal Genet. Biol.">
        <title>Evolution of novel wood decay mechanisms in Agaricales revealed by the genome sequences of Fistulina hepatica and Cylindrobasidium torrendii.</title>
        <authorList>
            <person name="Floudas D."/>
            <person name="Held B.W."/>
            <person name="Riley R."/>
            <person name="Nagy L.G."/>
            <person name="Koehler G."/>
            <person name="Ransdell A.S."/>
            <person name="Younus H."/>
            <person name="Chow J."/>
            <person name="Chiniquy J."/>
            <person name="Lipzen A."/>
            <person name="Tritt A."/>
            <person name="Sun H."/>
            <person name="Haridas S."/>
            <person name="LaButti K."/>
            <person name="Ohm R.A."/>
            <person name="Kues U."/>
            <person name="Blanchette R.A."/>
            <person name="Grigoriev I.V."/>
            <person name="Minto R.E."/>
            <person name="Hibbett D.S."/>
        </authorList>
    </citation>
    <scope>NUCLEOTIDE SEQUENCE [LARGE SCALE GENOMIC DNA]</scope>
    <source>
        <strain evidence="2 3">ATCC 64428</strain>
    </source>
</reference>
<keyword evidence="3" id="KW-1185">Reference proteome</keyword>
<accession>A0A0D7AQ36</accession>
<evidence type="ECO:0000256" key="1">
    <source>
        <dbReference type="SAM" id="MobiDB-lite"/>
    </source>
</evidence>
<feature type="compositionally biased region" description="Polar residues" evidence="1">
    <location>
        <begin position="425"/>
        <end position="454"/>
    </location>
</feature>
<feature type="region of interest" description="Disordered" evidence="1">
    <location>
        <begin position="195"/>
        <end position="235"/>
    </location>
</feature>
<feature type="compositionally biased region" description="Polar residues" evidence="1">
    <location>
        <begin position="195"/>
        <end position="212"/>
    </location>
</feature>
<dbReference type="OrthoDB" id="5348546at2759"/>